<sequence length="234" mass="26975">MYKENPKTKGSGIVCAIPQTGICPNMCDDCFFQSGRSYLEPLDENLPNMPTEWDNRVVRINDGNDSNVDCNEVMRIAAGFPMKFYNTAIPELGHFDAPVVLTVNPGNMTDNDFYKLDTIPENLMFVRFRANTWNQSLGGQVVEYYVTARIPVVFTFMAYFTQTIPKAHESFYTYRKRTLNSYWVITQNAWDIVMAPYKHKEYVYACGKNANSFPCHRCGNCLREYFATMERINS</sequence>
<proteinExistence type="predicted"/>
<dbReference type="AlphaFoldDB" id="A0A0F9BCS1"/>
<organism evidence="1">
    <name type="scientific">marine sediment metagenome</name>
    <dbReference type="NCBI Taxonomy" id="412755"/>
    <lineage>
        <taxon>unclassified sequences</taxon>
        <taxon>metagenomes</taxon>
        <taxon>ecological metagenomes</taxon>
    </lineage>
</organism>
<comment type="caution">
    <text evidence="1">The sequence shown here is derived from an EMBL/GenBank/DDBJ whole genome shotgun (WGS) entry which is preliminary data.</text>
</comment>
<reference evidence="1" key="1">
    <citation type="journal article" date="2015" name="Nature">
        <title>Complex archaea that bridge the gap between prokaryotes and eukaryotes.</title>
        <authorList>
            <person name="Spang A."/>
            <person name="Saw J.H."/>
            <person name="Jorgensen S.L."/>
            <person name="Zaremba-Niedzwiedzka K."/>
            <person name="Martijn J."/>
            <person name="Lind A.E."/>
            <person name="van Eijk R."/>
            <person name="Schleper C."/>
            <person name="Guy L."/>
            <person name="Ettema T.J."/>
        </authorList>
    </citation>
    <scope>NUCLEOTIDE SEQUENCE</scope>
</reference>
<gene>
    <name evidence="1" type="ORF">LCGC14_2743360</name>
</gene>
<protein>
    <recommendedName>
        <fullName evidence="2">Radical SAM core domain-containing protein</fullName>
    </recommendedName>
</protein>
<dbReference type="EMBL" id="LAZR01049960">
    <property type="protein sequence ID" value="KKK88419.1"/>
    <property type="molecule type" value="Genomic_DNA"/>
</dbReference>
<evidence type="ECO:0000313" key="1">
    <source>
        <dbReference type="EMBL" id="KKK88419.1"/>
    </source>
</evidence>
<accession>A0A0F9BCS1</accession>
<name>A0A0F9BCS1_9ZZZZ</name>
<evidence type="ECO:0008006" key="2">
    <source>
        <dbReference type="Google" id="ProtNLM"/>
    </source>
</evidence>